<protein>
    <submittedName>
        <fullName evidence="2">Thioredoxin domain-containing protein</fullName>
    </submittedName>
</protein>
<dbReference type="CDD" id="cd02955">
    <property type="entry name" value="SSP411"/>
    <property type="match status" value="1"/>
</dbReference>
<dbReference type="PIRSF" id="PIRSF006402">
    <property type="entry name" value="UCP006402_thioredoxin"/>
    <property type="match status" value="1"/>
</dbReference>
<dbReference type="InterPro" id="IPR036249">
    <property type="entry name" value="Thioredoxin-like_sf"/>
</dbReference>
<dbReference type="SUPFAM" id="SSF52833">
    <property type="entry name" value="Thioredoxin-like"/>
    <property type="match status" value="1"/>
</dbReference>
<evidence type="ECO:0000259" key="1">
    <source>
        <dbReference type="Pfam" id="PF03190"/>
    </source>
</evidence>
<dbReference type="InterPro" id="IPR004879">
    <property type="entry name" value="Ssp411-like_TRX"/>
</dbReference>
<dbReference type="GO" id="GO:0005975">
    <property type="term" value="P:carbohydrate metabolic process"/>
    <property type="evidence" value="ECO:0007669"/>
    <property type="project" value="InterPro"/>
</dbReference>
<dbReference type="PANTHER" id="PTHR42899:SF1">
    <property type="entry name" value="SPERMATOGENESIS-ASSOCIATED PROTEIN 20"/>
    <property type="match status" value="1"/>
</dbReference>
<evidence type="ECO:0000313" key="3">
    <source>
        <dbReference type="Proteomes" id="UP000318138"/>
    </source>
</evidence>
<accession>A0A859FEG1</accession>
<dbReference type="KEGG" id="psua:FLK61_31885"/>
<keyword evidence="3" id="KW-1185">Reference proteome</keyword>
<dbReference type="Gene3D" id="3.40.30.10">
    <property type="entry name" value="Glutaredoxin"/>
    <property type="match status" value="1"/>
</dbReference>
<evidence type="ECO:0000313" key="2">
    <source>
        <dbReference type="EMBL" id="QKS71311.1"/>
    </source>
</evidence>
<dbReference type="EMBL" id="CP041372">
    <property type="protein sequence ID" value="QKS71311.1"/>
    <property type="molecule type" value="Genomic_DNA"/>
</dbReference>
<dbReference type="InterPro" id="IPR008928">
    <property type="entry name" value="6-hairpin_glycosidase_sf"/>
</dbReference>
<organism evidence="2 3">
    <name type="scientific">Paenalkalicoccus suaedae</name>
    <dbReference type="NCBI Taxonomy" id="2592382"/>
    <lineage>
        <taxon>Bacteria</taxon>
        <taxon>Bacillati</taxon>
        <taxon>Bacillota</taxon>
        <taxon>Bacilli</taxon>
        <taxon>Bacillales</taxon>
        <taxon>Bacillaceae</taxon>
        <taxon>Paenalkalicoccus</taxon>
    </lineage>
</organism>
<reference evidence="3" key="1">
    <citation type="submission" date="2019-07" db="EMBL/GenBank/DDBJ databases">
        <title>Bacillus alkalisoli sp. nov. isolated from saline soil.</title>
        <authorList>
            <person name="Sun J.-Q."/>
            <person name="Xu L."/>
        </authorList>
    </citation>
    <scope>NUCLEOTIDE SEQUENCE [LARGE SCALE GENOMIC DNA]</scope>
    <source>
        <strain evidence="3">M4U3P1</strain>
    </source>
</reference>
<feature type="domain" description="Spermatogenesis-associated protein 20-like TRX" evidence="1">
    <location>
        <begin position="5"/>
        <end position="165"/>
    </location>
</feature>
<name>A0A859FEG1_9BACI</name>
<dbReference type="RefSeq" id="WP_176009346.1">
    <property type="nucleotide sequence ID" value="NZ_CP041372.2"/>
</dbReference>
<dbReference type="SUPFAM" id="SSF48208">
    <property type="entry name" value="Six-hairpin glycosidases"/>
    <property type="match status" value="1"/>
</dbReference>
<sequence length="661" mass="75683">MTAYNHLKNETSPYLKQHAQDPIDWYPWGEEALQKARDEDKPIFLSIGYSTCHWCHVMQKETFLNEEVAKQLNETMVAIKVDREERPDIDQLYMQACQVMTGQGGWPMSLFLLPDERPFYAGLYYPPYAKRGVPGFIDVVSQLSHVYNEQRVNVIQTASNLTARLKETIDHSTKASVSSKHYNQANTRLLEEMDQVYGGFSDAPKFPMTQNISFLLRLGNEEPVYKTLDAMANGGIYDHLGGGFSRYSVDQRWHVPHFEKMLNDQALLIIAYVEAFSKSGRESYKQIATDTYTYVTNTLEAKGGFYSAEDADSEGVEGAFYVWDKREIEELLREDSALFCEAYHVTEEGVLDHKNVLAFLETDIDDLGEQFSITKQECLTRLKQAKKRLFEVREKRIRPHMDTKIKTAWNAQMVAAIALYARVIEDDAINHAIDQFHFIENTLVTDGRVRSVYTDGKASGHGILEDYASMLWAANELFETTGDTFYKERARYYATQAVELFYDEEGGFYYYGSDQPPLFMRTKDDFDGATPSANSMIIRELARHSTWSEDQAFEQEIDASLKRFAKVADRVPHAAPHLLVAAMHMERSQQLYIVADESDPLYQSVKRGFYPFVQMRRVDEASELPLAYQTAVTEKPTYLLCEHGSCKLPTSSYEAVLAQLT</sequence>
<proteinExistence type="predicted"/>
<dbReference type="InterPro" id="IPR024705">
    <property type="entry name" value="Ssp411"/>
</dbReference>
<dbReference type="Proteomes" id="UP000318138">
    <property type="component" value="Chromosome"/>
</dbReference>
<dbReference type="AlphaFoldDB" id="A0A859FEG1"/>
<dbReference type="PANTHER" id="PTHR42899">
    <property type="entry name" value="SPERMATOGENESIS-ASSOCIATED PROTEIN 20"/>
    <property type="match status" value="1"/>
</dbReference>
<dbReference type="Gene3D" id="1.50.10.10">
    <property type="match status" value="1"/>
</dbReference>
<dbReference type="Pfam" id="PF03190">
    <property type="entry name" value="Thioredox_DsbH"/>
    <property type="match status" value="1"/>
</dbReference>
<dbReference type="InterPro" id="IPR012341">
    <property type="entry name" value="6hp_glycosidase-like_sf"/>
</dbReference>
<gene>
    <name evidence="2" type="ORF">FLK61_31885</name>
</gene>